<evidence type="ECO:0000313" key="1">
    <source>
        <dbReference type="EMBL" id="MCB2379786.1"/>
    </source>
</evidence>
<proteinExistence type="predicted"/>
<dbReference type="RefSeq" id="WP_226189172.1">
    <property type="nucleotide sequence ID" value="NZ_JAJADQ010000012.1"/>
</dbReference>
<comment type="caution">
    <text evidence="1">The sequence shown here is derived from an EMBL/GenBank/DDBJ whole genome shotgun (WGS) entry which is preliminary data.</text>
</comment>
<protein>
    <recommendedName>
        <fullName evidence="3">Photolyase/cryptochrome alpha/beta domain-containing protein</fullName>
    </recommendedName>
</protein>
<dbReference type="Proteomes" id="UP001165297">
    <property type="component" value="Unassembled WGS sequence"/>
</dbReference>
<dbReference type="EMBL" id="JAJADQ010000012">
    <property type="protein sequence ID" value="MCB2379786.1"/>
    <property type="molecule type" value="Genomic_DNA"/>
</dbReference>
<sequence>MANPNKTISKLPSDAGTQLEVPALVRDLLPSFLRRPRMVAWLLCLLRPVVELNQQLQSYAQRVRVLLSYNSQTLLFEKALNDTFDPALRRIYIENNDVDVQPLFLSFKVEAQPPIPVWFEAEPDRTQRFLRFTREAVAAGFTVFVPASLLPDASDAAGTRAYYARLDAFIVRYKLATIQHTTVFF</sequence>
<keyword evidence="2" id="KW-1185">Reference proteome</keyword>
<evidence type="ECO:0008006" key="3">
    <source>
        <dbReference type="Google" id="ProtNLM"/>
    </source>
</evidence>
<reference evidence="1" key="1">
    <citation type="submission" date="2021-10" db="EMBL/GenBank/DDBJ databases">
        <authorList>
            <person name="Dean J.D."/>
            <person name="Kim M.K."/>
            <person name="Newey C.N."/>
            <person name="Stoker T.S."/>
            <person name="Thompson D.W."/>
            <person name="Grose J.H."/>
        </authorList>
    </citation>
    <scope>NUCLEOTIDE SEQUENCE</scope>
    <source>
        <strain evidence="1">BT635</strain>
    </source>
</reference>
<name>A0ABS8AHQ2_9BACT</name>
<organism evidence="1 2">
    <name type="scientific">Hymenobacter nitidus</name>
    <dbReference type="NCBI Taxonomy" id="2880929"/>
    <lineage>
        <taxon>Bacteria</taxon>
        <taxon>Pseudomonadati</taxon>
        <taxon>Bacteroidota</taxon>
        <taxon>Cytophagia</taxon>
        <taxon>Cytophagales</taxon>
        <taxon>Hymenobacteraceae</taxon>
        <taxon>Hymenobacter</taxon>
    </lineage>
</organism>
<accession>A0ABS8AHQ2</accession>
<evidence type="ECO:0000313" key="2">
    <source>
        <dbReference type="Proteomes" id="UP001165297"/>
    </source>
</evidence>
<gene>
    <name evidence="1" type="ORF">LGH70_19475</name>
</gene>